<gene>
    <name evidence="6" type="ORF">PBT88_03125</name>
</gene>
<evidence type="ECO:0000256" key="1">
    <source>
        <dbReference type="ARBA" id="ARBA00023002"/>
    </source>
</evidence>
<keyword evidence="7" id="KW-1185">Reference proteome</keyword>
<dbReference type="Gene3D" id="3.40.50.720">
    <property type="entry name" value="NAD(P)-binding Rossmann-like Domain"/>
    <property type="match status" value="2"/>
</dbReference>
<name>A0ABY7NPL4_9SPHN</name>
<dbReference type="InterPro" id="IPR036291">
    <property type="entry name" value="NAD(P)-bd_dom_sf"/>
</dbReference>
<accession>A0ABY7NPL4</accession>
<reference evidence="6 7" key="1">
    <citation type="submission" date="2022-12" db="EMBL/GenBank/DDBJ databases">
        <title>Sphingomonas abieness sp. nov., an endophytic bacterium isolated from Abies koreana.</title>
        <authorList>
            <person name="Jiang L."/>
            <person name="Lee J."/>
        </authorList>
    </citation>
    <scope>NUCLEOTIDE SEQUENCE [LARGE SCALE GENOMIC DNA]</scope>
    <source>
        <strain evidence="7">PAMB 00755</strain>
    </source>
</reference>
<dbReference type="Pfam" id="PF00389">
    <property type="entry name" value="2-Hacid_dh"/>
    <property type="match status" value="1"/>
</dbReference>
<dbReference type="EMBL" id="CP115174">
    <property type="protein sequence ID" value="WBO23147.1"/>
    <property type="molecule type" value="Genomic_DNA"/>
</dbReference>
<dbReference type="Proteomes" id="UP001210865">
    <property type="component" value="Chromosome"/>
</dbReference>
<dbReference type="PANTHER" id="PTHR10996:SF178">
    <property type="entry name" value="2-HYDROXYACID DEHYDROGENASE YGL185C-RELATED"/>
    <property type="match status" value="1"/>
</dbReference>
<evidence type="ECO:0000256" key="3">
    <source>
        <dbReference type="RuleBase" id="RU003719"/>
    </source>
</evidence>
<dbReference type="Pfam" id="PF02826">
    <property type="entry name" value="2-Hacid_dh_C"/>
    <property type="match status" value="1"/>
</dbReference>
<evidence type="ECO:0000259" key="5">
    <source>
        <dbReference type="Pfam" id="PF02826"/>
    </source>
</evidence>
<keyword evidence="2" id="KW-0520">NAD</keyword>
<comment type="similarity">
    <text evidence="3">Belongs to the D-isomer specific 2-hydroxyacid dehydrogenase family.</text>
</comment>
<evidence type="ECO:0000259" key="4">
    <source>
        <dbReference type="Pfam" id="PF00389"/>
    </source>
</evidence>
<evidence type="ECO:0000313" key="6">
    <source>
        <dbReference type="EMBL" id="WBO23147.1"/>
    </source>
</evidence>
<dbReference type="InterPro" id="IPR050223">
    <property type="entry name" value="D-isomer_2-hydroxyacid_DH"/>
</dbReference>
<dbReference type="SUPFAM" id="SSF51735">
    <property type="entry name" value="NAD(P)-binding Rossmann-fold domains"/>
    <property type="match status" value="1"/>
</dbReference>
<dbReference type="CDD" id="cd12156">
    <property type="entry name" value="HPPR"/>
    <property type="match status" value="1"/>
</dbReference>
<protein>
    <submittedName>
        <fullName evidence="6">2-hydroxyacid dehydrogenase</fullName>
    </submittedName>
</protein>
<feature type="domain" description="D-isomer specific 2-hydroxyacid dehydrogenase NAD-binding" evidence="5">
    <location>
        <begin position="110"/>
        <end position="282"/>
    </location>
</feature>
<dbReference type="PANTHER" id="PTHR10996">
    <property type="entry name" value="2-HYDROXYACID DEHYDROGENASE-RELATED"/>
    <property type="match status" value="1"/>
</dbReference>
<organism evidence="6 7">
    <name type="scientific">Sphingomonas abietis</name>
    <dbReference type="NCBI Taxonomy" id="3012344"/>
    <lineage>
        <taxon>Bacteria</taxon>
        <taxon>Pseudomonadati</taxon>
        <taxon>Pseudomonadota</taxon>
        <taxon>Alphaproteobacteria</taxon>
        <taxon>Sphingomonadales</taxon>
        <taxon>Sphingomonadaceae</taxon>
        <taxon>Sphingomonas</taxon>
    </lineage>
</organism>
<dbReference type="InterPro" id="IPR006139">
    <property type="entry name" value="D-isomer_2_OHA_DH_cat_dom"/>
</dbReference>
<evidence type="ECO:0000256" key="2">
    <source>
        <dbReference type="ARBA" id="ARBA00023027"/>
    </source>
</evidence>
<dbReference type="SUPFAM" id="SSF52283">
    <property type="entry name" value="Formate/glycerate dehydrogenase catalytic domain-like"/>
    <property type="match status" value="1"/>
</dbReference>
<dbReference type="InterPro" id="IPR006140">
    <property type="entry name" value="D-isomer_DH_NAD-bd"/>
</dbReference>
<keyword evidence="1 3" id="KW-0560">Oxidoreductase</keyword>
<dbReference type="RefSeq" id="WP_270077782.1">
    <property type="nucleotide sequence ID" value="NZ_CP115174.1"/>
</dbReference>
<feature type="domain" description="D-isomer specific 2-hydroxyacid dehydrogenase catalytic" evidence="4">
    <location>
        <begin position="8"/>
        <end position="313"/>
    </location>
</feature>
<proteinExistence type="inferred from homology"/>
<sequence length="323" mass="33812">MTKPQILMTAPMNPAVIDALDKAFALHRLWEQDDKPAFLAAVGPEIRGVATSTLFGRVDDTLFAQLPALEIVASFGVGYDNVDAAAAAARGVVVTNTPGVLDEEVADLTLGLLLATLRRIPQADRFVRDGRWAKGSFPLSPTLRGRRVGIVGLGNIGKAVARRLEGFGVAIAYHGRSRQADIGYDFHATPVALAEACDVLIVIVPGGAGTSHLIDADVLAALGPQGVLINVARGSVVDEAALVQALQAGTILAAGLDVFAHEPQVPDALIAMPNVVLLPHIGSASEHTRAAMGQLLVDNLAAWFADRRPLTAVPETRHLIGPA</sequence>
<evidence type="ECO:0000313" key="7">
    <source>
        <dbReference type="Proteomes" id="UP001210865"/>
    </source>
</evidence>